<sequence>MEVKGKVDGRSLEYLIENLRALVGVEAIGEEKEYGEEKDTYYSKMKELIKSYFKTGYFTSLQLRDLYKEMYGEDIKLTTISTYLGRMVSDGTLERIRHGKKWIYELIEVVEEVGSE</sequence>
<dbReference type="Gene3D" id="1.10.10.10">
    <property type="entry name" value="Winged helix-like DNA-binding domain superfamily/Winged helix DNA-binding domain"/>
    <property type="match status" value="1"/>
</dbReference>
<dbReference type="KEGG" id="ccai:NAS2_1656"/>
<keyword evidence="2" id="KW-1185">Reference proteome</keyword>
<evidence type="ECO:0000313" key="2">
    <source>
        <dbReference type="Proteomes" id="UP000509448"/>
    </source>
</evidence>
<evidence type="ECO:0000313" key="1">
    <source>
        <dbReference type="EMBL" id="BBE43025.1"/>
    </source>
</evidence>
<dbReference type="InterPro" id="IPR036388">
    <property type="entry name" value="WH-like_DNA-bd_sf"/>
</dbReference>
<accession>A0A4P2VQF2</accession>
<organism evidence="1 2">
    <name type="scientific">Conexivisphaera calida</name>
    <dbReference type="NCBI Taxonomy" id="1874277"/>
    <lineage>
        <taxon>Archaea</taxon>
        <taxon>Nitrososphaerota</taxon>
        <taxon>Conexivisphaeria</taxon>
        <taxon>Conexivisphaerales</taxon>
        <taxon>Conexivisphaeraceae</taxon>
        <taxon>Conexivisphaera</taxon>
    </lineage>
</organism>
<reference evidence="1 2" key="1">
    <citation type="journal article" date="2019" name="ISME J.">
        <title>Isolation and characterization of a thermophilic sulfur- and iron-reducing thaumarchaeote from a terrestrial acidic hot spring.</title>
        <authorList>
            <person name="Kato S."/>
            <person name="Itoh T."/>
            <person name="Yuki M."/>
            <person name="Nagamori M."/>
            <person name="Ohnishi M."/>
            <person name="Uematsu K."/>
            <person name="Suzuki K."/>
            <person name="Takashina T."/>
            <person name="Ohkuma M."/>
        </authorList>
    </citation>
    <scope>NUCLEOTIDE SEQUENCE [LARGE SCALE GENOMIC DNA]</scope>
    <source>
        <strain evidence="1 2">NAS-02</strain>
    </source>
</reference>
<dbReference type="InterPro" id="IPR036390">
    <property type="entry name" value="WH_DNA-bd_sf"/>
</dbReference>
<dbReference type="Proteomes" id="UP000509448">
    <property type="component" value="Chromosome"/>
</dbReference>
<proteinExistence type="predicted"/>
<name>A0A4P2VQF2_9ARCH</name>
<protein>
    <submittedName>
        <fullName evidence="1">Uncharacterized protein</fullName>
    </submittedName>
</protein>
<dbReference type="SUPFAM" id="SSF46785">
    <property type="entry name" value="Winged helix' DNA-binding domain"/>
    <property type="match status" value="1"/>
</dbReference>
<dbReference type="EMBL" id="AP018732">
    <property type="protein sequence ID" value="BBE43025.1"/>
    <property type="molecule type" value="Genomic_DNA"/>
</dbReference>
<gene>
    <name evidence="1" type="ORF">NAS2_1656</name>
</gene>
<dbReference type="AlphaFoldDB" id="A0A4P2VQF2"/>